<dbReference type="PANTHER" id="PTHR34285">
    <property type="entry name" value="OS08G0510800 PROTEIN"/>
    <property type="match status" value="1"/>
</dbReference>
<evidence type="ECO:0000256" key="1">
    <source>
        <dbReference type="SAM" id="MobiDB-lite"/>
    </source>
</evidence>
<protein>
    <submittedName>
        <fullName evidence="2">Uncharacterized protein</fullName>
    </submittedName>
</protein>
<comment type="caution">
    <text evidence="2">The sequence shown here is derived from an EMBL/GenBank/DDBJ whole genome shotgun (WGS) entry which is preliminary data.</text>
</comment>
<dbReference type="Proteomes" id="UP001318860">
    <property type="component" value="Unassembled WGS sequence"/>
</dbReference>
<feature type="compositionally biased region" description="Basic and acidic residues" evidence="1">
    <location>
        <begin position="310"/>
        <end position="321"/>
    </location>
</feature>
<dbReference type="PANTHER" id="PTHR34285:SF3">
    <property type="entry name" value="OS08G0510800 PROTEIN"/>
    <property type="match status" value="1"/>
</dbReference>
<gene>
    <name evidence="2" type="ORF">DH2020_048749</name>
</gene>
<sequence>MKASIKFRDEQKPLLRAKIPLNILNLPFQSGVSAGESKELSLNLSTFFDSGPALKFSYRPNDSKNPFSFIFKTGIGHFGSPTKSPLTMSAEFNLIGNQNPSFFIHFKPNFGDFSLKKWHSSGFVNFGDKLNGGAATEESFVNNEYFKGAGFFPATAESKAAAGLVVNGLVKGTELSATTAMALRDLAVVKFRWGLRVPPQEAVIDEVDAVVVGRRGDRTARIRLPMLVMNKIGIEHVAKSKSKVEKVGPNEKHDDLAEACLEVKKQLGVIQAENGLLSKALSDLRSDIAAGKMDFLSDHHHRNKYSGGGADRRGNGDKKPSEAIGFGGEGNGGSKIV</sequence>
<feature type="region of interest" description="Disordered" evidence="1">
    <location>
        <begin position="298"/>
        <end position="337"/>
    </location>
</feature>
<dbReference type="EMBL" id="JABTTQ020003437">
    <property type="protein sequence ID" value="KAK6117529.1"/>
    <property type="molecule type" value="Genomic_DNA"/>
</dbReference>
<evidence type="ECO:0000313" key="2">
    <source>
        <dbReference type="EMBL" id="KAK6117529.1"/>
    </source>
</evidence>
<evidence type="ECO:0000313" key="3">
    <source>
        <dbReference type="Proteomes" id="UP001318860"/>
    </source>
</evidence>
<reference evidence="2 3" key="1">
    <citation type="journal article" date="2021" name="Comput. Struct. Biotechnol. J.">
        <title>De novo genome assembly of the potent medicinal plant Rehmannia glutinosa using nanopore technology.</title>
        <authorList>
            <person name="Ma L."/>
            <person name="Dong C."/>
            <person name="Song C."/>
            <person name="Wang X."/>
            <person name="Zheng X."/>
            <person name="Niu Y."/>
            <person name="Chen S."/>
            <person name="Feng W."/>
        </authorList>
    </citation>
    <scope>NUCLEOTIDE SEQUENCE [LARGE SCALE GENOMIC DNA]</scope>
    <source>
        <strain evidence="2">DH-2019</strain>
    </source>
</reference>
<name>A0ABR0U4Y0_REHGL</name>
<organism evidence="2 3">
    <name type="scientific">Rehmannia glutinosa</name>
    <name type="common">Chinese foxglove</name>
    <dbReference type="NCBI Taxonomy" id="99300"/>
    <lineage>
        <taxon>Eukaryota</taxon>
        <taxon>Viridiplantae</taxon>
        <taxon>Streptophyta</taxon>
        <taxon>Embryophyta</taxon>
        <taxon>Tracheophyta</taxon>
        <taxon>Spermatophyta</taxon>
        <taxon>Magnoliopsida</taxon>
        <taxon>eudicotyledons</taxon>
        <taxon>Gunneridae</taxon>
        <taxon>Pentapetalae</taxon>
        <taxon>asterids</taxon>
        <taxon>lamiids</taxon>
        <taxon>Lamiales</taxon>
        <taxon>Orobanchaceae</taxon>
        <taxon>Rehmannieae</taxon>
        <taxon>Rehmannia</taxon>
    </lineage>
</organism>
<feature type="compositionally biased region" description="Gly residues" evidence="1">
    <location>
        <begin position="325"/>
        <end position="337"/>
    </location>
</feature>
<keyword evidence="3" id="KW-1185">Reference proteome</keyword>
<proteinExistence type="predicted"/>
<accession>A0ABR0U4Y0</accession>